<dbReference type="EC" id="2.7.13.3" evidence="2"/>
<keyword evidence="14" id="KW-1185">Reference proteome</keyword>
<evidence type="ECO:0000256" key="1">
    <source>
        <dbReference type="ARBA" id="ARBA00000085"/>
    </source>
</evidence>
<evidence type="ECO:0000256" key="10">
    <source>
        <dbReference type="SAM" id="Phobius"/>
    </source>
</evidence>
<evidence type="ECO:0000256" key="4">
    <source>
        <dbReference type="ARBA" id="ARBA00022679"/>
    </source>
</evidence>
<feature type="domain" description="DUF7134" evidence="12">
    <location>
        <begin position="8"/>
        <end position="174"/>
    </location>
</feature>
<reference evidence="13" key="1">
    <citation type="submission" date="2022-11" db="EMBL/GenBank/DDBJ databases">
        <title>Description of Microcella daejonensis nov. sp, isolated from riverside soil.</title>
        <authorList>
            <person name="Molina K.M."/>
            <person name="Kim S.B."/>
        </authorList>
    </citation>
    <scope>NUCLEOTIDE SEQUENCE</scope>
    <source>
        <strain evidence="13">MMS21-STM12</strain>
    </source>
</reference>
<dbReference type="PANTHER" id="PTHR24421">
    <property type="entry name" value="NITRATE/NITRITE SENSOR PROTEIN NARX-RELATED"/>
    <property type="match status" value="1"/>
</dbReference>
<dbReference type="Gene3D" id="1.20.5.1930">
    <property type="match status" value="1"/>
</dbReference>
<feature type="transmembrane region" description="Helical" evidence="10">
    <location>
        <begin position="111"/>
        <end position="136"/>
    </location>
</feature>
<keyword evidence="10" id="KW-1133">Transmembrane helix</keyword>
<dbReference type="InterPro" id="IPR050482">
    <property type="entry name" value="Sensor_HK_TwoCompSys"/>
</dbReference>
<evidence type="ECO:0000313" key="13">
    <source>
        <dbReference type="EMBL" id="WAB81397.1"/>
    </source>
</evidence>
<evidence type="ECO:0000256" key="9">
    <source>
        <dbReference type="SAM" id="MobiDB-lite"/>
    </source>
</evidence>
<dbReference type="PANTHER" id="PTHR24421:SF10">
    <property type="entry name" value="NITRATE_NITRITE SENSOR PROTEIN NARQ"/>
    <property type="match status" value="1"/>
</dbReference>
<dbReference type="EMBL" id="CP113089">
    <property type="protein sequence ID" value="WAB81397.1"/>
    <property type="molecule type" value="Genomic_DNA"/>
</dbReference>
<dbReference type="InterPro" id="IPR011712">
    <property type="entry name" value="Sig_transdc_His_kin_sub3_dim/P"/>
</dbReference>
<sequence length="415" mass="43060">MTPDERHRRTQRLVVDGLAALLLLGVLGVSGPLGLGDPSSSPLAGVAAVLGALLLGVGVTVRRVLPAAALGLAWASTLVHMAGLLDASVLQLGLLLVLYGAARYGSRPVLLLSGLSVGAGALLAIAYLLLIGSWVVSGVRSQAPSTAVVQLLITTVVLVVVLAVPWLLGLLGRTAATAKETRLRQAEAEREARRSQQIADLSAQRTALARDVHDIVGHSLAVIIAQAESVRFLYEREPDAVLAAVDTIAGTARRSLTDVRRVLERTTDLDAPEATASMTLDDLDRLIDDVAAARPALVRGEHGPRRALPADAAGVAYRVTQELLTNALKHGDRSGELRLDRYWTAEALVIVVRNAVATGAPAQEAGSASGSGGQGVPGMRSRLAEVGGSLEMELVEGTMTGRASIPLPVSTEGAA</sequence>
<dbReference type="Gene3D" id="3.30.565.10">
    <property type="entry name" value="Histidine kinase-like ATPase, C-terminal domain"/>
    <property type="match status" value="1"/>
</dbReference>
<protein>
    <recommendedName>
        <fullName evidence="2">histidine kinase</fullName>
        <ecNumber evidence="2">2.7.13.3</ecNumber>
    </recommendedName>
</protein>
<accession>A0A9E8SBB0</accession>
<comment type="catalytic activity">
    <reaction evidence="1">
        <text>ATP + protein L-histidine = ADP + protein N-phospho-L-histidine.</text>
        <dbReference type="EC" id="2.7.13.3"/>
    </reaction>
</comment>
<keyword evidence="3" id="KW-0597">Phosphoprotein</keyword>
<evidence type="ECO:0000256" key="8">
    <source>
        <dbReference type="ARBA" id="ARBA00023012"/>
    </source>
</evidence>
<dbReference type="RefSeq" id="WP_267781153.1">
    <property type="nucleotide sequence ID" value="NZ_CP113089.1"/>
</dbReference>
<dbReference type="InterPro" id="IPR036890">
    <property type="entry name" value="HATPase_C_sf"/>
</dbReference>
<dbReference type="GO" id="GO:0005524">
    <property type="term" value="F:ATP binding"/>
    <property type="evidence" value="ECO:0007669"/>
    <property type="project" value="UniProtKB-KW"/>
</dbReference>
<keyword evidence="8" id="KW-0902">Two-component regulatory system</keyword>
<dbReference type="SUPFAM" id="SSF55874">
    <property type="entry name" value="ATPase domain of HSP90 chaperone/DNA topoisomerase II/histidine kinase"/>
    <property type="match status" value="1"/>
</dbReference>
<feature type="domain" description="Signal transduction histidine kinase subgroup 3 dimerisation and phosphoacceptor" evidence="11">
    <location>
        <begin position="205"/>
        <end position="265"/>
    </location>
</feature>
<gene>
    <name evidence="13" type="ORF">OVN18_12820</name>
</gene>
<feature type="transmembrane region" description="Helical" evidence="10">
    <location>
        <begin position="77"/>
        <end position="99"/>
    </location>
</feature>
<keyword evidence="10" id="KW-0812">Transmembrane</keyword>
<evidence type="ECO:0000313" key="14">
    <source>
        <dbReference type="Proteomes" id="UP001164706"/>
    </source>
</evidence>
<evidence type="ECO:0000259" key="12">
    <source>
        <dbReference type="Pfam" id="PF23539"/>
    </source>
</evidence>
<dbReference type="Pfam" id="PF23539">
    <property type="entry name" value="DUF7134"/>
    <property type="match status" value="1"/>
</dbReference>
<dbReference type="Proteomes" id="UP001164706">
    <property type="component" value="Chromosome"/>
</dbReference>
<evidence type="ECO:0000256" key="7">
    <source>
        <dbReference type="ARBA" id="ARBA00022840"/>
    </source>
</evidence>
<keyword evidence="7" id="KW-0067">ATP-binding</keyword>
<dbReference type="GO" id="GO:0000155">
    <property type="term" value="F:phosphorelay sensor kinase activity"/>
    <property type="evidence" value="ECO:0007669"/>
    <property type="project" value="InterPro"/>
</dbReference>
<feature type="transmembrane region" description="Helical" evidence="10">
    <location>
        <begin position="148"/>
        <end position="168"/>
    </location>
</feature>
<keyword evidence="4" id="KW-0808">Transferase</keyword>
<evidence type="ECO:0000256" key="5">
    <source>
        <dbReference type="ARBA" id="ARBA00022741"/>
    </source>
</evidence>
<evidence type="ECO:0000256" key="6">
    <source>
        <dbReference type="ARBA" id="ARBA00022777"/>
    </source>
</evidence>
<organism evidence="13 14">
    <name type="scientific">Microcella daejeonensis</name>
    <dbReference type="NCBI Taxonomy" id="2994971"/>
    <lineage>
        <taxon>Bacteria</taxon>
        <taxon>Bacillati</taxon>
        <taxon>Actinomycetota</taxon>
        <taxon>Actinomycetes</taxon>
        <taxon>Micrococcales</taxon>
        <taxon>Microbacteriaceae</taxon>
        <taxon>Microcella</taxon>
    </lineage>
</organism>
<proteinExistence type="predicted"/>
<dbReference type="GO" id="GO:0046983">
    <property type="term" value="F:protein dimerization activity"/>
    <property type="evidence" value="ECO:0007669"/>
    <property type="project" value="InterPro"/>
</dbReference>
<evidence type="ECO:0000256" key="2">
    <source>
        <dbReference type="ARBA" id="ARBA00012438"/>
    </source>
</evidence>
<feature type="transmembrane region" description="Helical" evidence="10">
    <location>
        <begin position="12"/>
        <end position="31"/>
    </location>
</feature>
<name>A0A9E8SBB0_9MICO</name>
<dbReference type="KEGG" id="mdb:OVN18_12820"/>
<evidence type="ECO:0000259" key="11">
    <source>
        <dbReference type="Pfam" id="PF07730"/>
    </source>
</evidence>
<evidence type="ECO:0000256" key="3">
    <source>
        <dbReference type="ARBA" id="ARBA00022553"/>
    </source>
</evidence>
<feature type="region of interest" description="Disordered" evidence="9">
    <location>
        <begin position="360"/>
        <end position="380"/>
    </location>
</feature>
<dbReference type="GO" id="GO:0016020">
    <property type="term" value="C:membrane"/>
    <property type="evidence" value="ECO:0007669"/>
    <property type="project" value="InterPro"/>
</dbReference>
<dbReference type="Pfam" id="PF07730">
    <property type="entry name" value="HisKA_3"/>
    <property type="match status" value="1"/>
</dbReference>
<keyword evidence="6 13" id="KW-0418">Kinase</keyword>
<dbReference type="AlphaFoldDB" id="A0A9E8SBB0"/>
<keyword evidence="10" id="KW-0472">Membrane</keyword>
<dbReference type="InterPro" id="IPR055558">
    <property type="entry name" value="DUF7134"/>
</dbReference>
<keyword evidence="5" id="KW-0547">Nucleotide-binding</keyword>
<feature type="transmembrane region" description="Helical" evidence="10">
    <location>
        <begin position="43"/>
        <end position="65"/>
    </location>
</feature>